<dbReference type="Pfam" id="PF13565">
    <property type="entry name" value="HTH_32"/>
    <property type="match status" value="1"/>
</dbReference>
<reference evidence="2" key="1">
    <citation type="submission" date="2017-07" db="EMBL/GenBank/DDBJ databases">
        <title>Draft genome sequence of Effusibacillus lacus strain skLN1.</title>
        <authorList>
            <person name="Watanabe M."/>
            <person name="Kojima H."/>
            <person name="Fukui M."/>
        </authorList>
    </citation>
    <scope>NUCLEOTIDE SEQUENCE [LARGE SCALE GENOMIC DNA]</scope>
    <source>
        <strain evidence="2">skLN1</strain>
    </source>
</reference>
<name>A0A292YR00_9BACL</name>
<dbReference type="InterPro" id="IPR009057">
    <property type="entry name" value="Homeodomain-like_sf"/>
</dbReference>
<dbReference type="EMBL" id="BDUF01000095">
    <property type="protein sequence ID" value="GAX91341.1"/>
    <property type="molecule type" value="Genomic_DNA"/>
</dbReference>
<sequence length="125" mass="14100">MGQETITLTTTELKKVLVIEKLVAKSLTSEDAATALGLSKRQVLRLKARYIKEGAKGIVHKNRGRKPSHTIPESIREQVVSLYEQKYYGSNNSHLSELLEEHEQLDLSVSSVRRILVVRFLNSVT</sequence>
<evidence type="ECO:0000313" key="1">
    <source>
        <dbReference type="EMBL" id="GAX91341.1"/>
    </source>
</evidence>
<dbReference type="AlphaFoldDB" id="A0A292YR00"/>
<protein>
    <submittedName>
        <fullName evidence="1">Integrase</fullName>
    </submittedName>
</protein>
<proteinExistence type="predicted"/>
<evidence type="ECO:0000313" key="2">
    <source>
        <dbReference type="Proteomes" id="UP000217785"/>
    </source>
</evidence>
<accession>A0A292YR00</accession>
<dbReference type="Proteomes" id="UP000217785">
    <property type="component" value="Unassembled WGS sequence"/>
</dbReference>
<gene>
    <name evidence="1" type="ORF">EFBL_3010</name>
</gene>
<dbReference type="RefSeq" id="WP_096183065.1">
    <property type="nucleotide sequence ID" value="NZ_BDUF01000095.1"/>
</dbReference>
<dbReference type="SUPFAM" id="SSF46689">
    <property type="entry name" value="Homeodomain-like"/>
    <property type="match status" value="1"/>
</dbReference>
<comment type="caution">
    <text evidence="1">The sequence shown here is derived from an EMBL/GenBank/DDBJ whole genome shotgun (WGS) entry which is preliminary data.</text>
</comment>
<organism evidence="1 2">
    <name type="scientific">Effusibacillus lacus</name>
    <dbReference type="NCBI Taxonomy" id="1348429"/>
    <lineage>
        <taxon>Bacteria</taxon>
        <taxon>Bacillati</taxon>
        <taxon>Bacillota</taxon>
        <taxon>Bacilli</taxon>
        <taxon>Bacillales</taxon>
        <taxon>Alicyclobacillaceae</taxon>
        <taxon>Effusibacillus</taxon>
    </lineage>
</organism>
<keyword evidence="2" id="KW-1185">Reference proteome</keyword>